<dbReference type="HOGENOM" id="CLU_052552_0_0_1"/>
<dbReference type="AlphaFoldDB" id="A0A0C9VMG5"/>
<gene>
    <name evidence="1" type="ORF">M422DRAFT_258014</name>
</gene>
<protein>
    <submittedName>
        <fullName evidence="1">Uncharacterized protein</fullName>
    </submittedName>
</protein>
<keyword evidence="2" id="KW-1185">Reference proteome</keyword>
<dbReference type="EMBL" id="KN837154">
    <property type="protein sequence ID" value="KIJ39135.1"/>
    <property type="molecule type" value="Genomic_DNA"/>
</dbReference>
<proteinExistence type="predicted"/>
<evidence type="ECO:0000313" key="2">
    <source>
        <dbReference type="Proteomes" id="UP000054279"/>
    </source>
</evidence>
<accession>A0A0C9VMG5</accession>
<name>A0A0C9VMG5_SPHS4</name>
<reference evidence="1 2" key="1">
    <citation type="submission" date="2014-06" db="EMBL/GenBank/DDBJ databases">
        <title>Evolutionary Origins and Diversification of the Mycorrhizal Mutualists.</title>
        <authorList>
            <consortium name="DOE Joint Genome Institute"/>
            <consortium name="Mycorrhizal Genomics Consortium"/>
            <person name="Kohler A."/>
            <person name="Kuo A."/>
            <person name="Nagy L.G."/>
            <person name="Floudas D."/>
            <person name="Copeland A."/>
            <person name="Barry K.W."/>
            <person name="Cichocki N."/>
            <person name="Veneault-Fourrey C."/>
            <person name="LaButti K."/>
            <person name="Lindquist E.A."/>
            <person name="Lipzen A."/>
            <person name="Lundell T."/>
            <person name="Morin E."/>
            <person name="Murat C."/>
            <person name="Riley R."/>
            <person name="Ohm R."/>
            <person name="Sun H."/>
            <person name="Tunlid A."/>
            <person name="Henrissat B."/>
            <person name="Grigoriev I.V."/>
            <person name="Hibbett D.S."/>
            <person name="Martin F."/>
        </authorList>
    </citation>
    <scope>NUCLEOTIDE SEQUENCE [LARGE SCALE GENOMIC DNA]</scope>
    <source>
        <strain evidence="1 2">SS14</strain>
    </source>
</reference>
<organism evidence="1 2">
    <name type="scientific">Sphaerobolus stellatus (strain SS14)</name>
    <dbReference type="NCBI Taxonomy" id="990650"/>
    <lineage>
        <taxon>Eukaryota</taxon>
        <taxon>Fungi</taxon>
        <taxon>Dikarya</taxon>
        <taxon>Basidiomycota</taxon>
        <taxon>Agaricomycotina</taxon>
        <taxon>Agaricomycetes</taxon>
        <taxon>Phallomycetidae</taxon>
        <taxon>Geastrales</taxon>
        <taxon>Sphaerobolaceae</taxon>
        <taxon>Sphaerobolus</taxon>
    </lineage>
</organism>
<dbReference type="Proteomes" id="UP000054279">
    <property type="component" value="Unassembled WGS sequence"/>
</dbReference>
<dbReference type="OrthoDB" id="3268409at2759"/>
<evidence type="ECO:0000313" key="1">
    <source>
        <dbReference type="EMBL" id="KIJ39135.1"/>
    </source>
</evidence>
<sequence length="429" mass="49032">MSMPVPITAAQLEALRKVRDILQEAGLLISPPSTEEILAGRNRTTSQGYTQKFIRHPENVIVEYPETGNLSSEAVAHIFPYQPDEQEDFDPKLNIQYGIWGKHGSRKNVRLFLLSEEEEKPLPISHQFKGECMGVKKCAYTGILPTLSVNVQHPSSGSMRKFVDSAQHEVFMKTLGFFCALMQNGCLFNPEVEEDEDEDSEDEEDTPESTLLFYESLSDIRSRKPGDIQKCDGKLVFKQDEFGHPFIQCENRQKGHQAHLIIRNLNEFNLEYLRALCTDELATIMDIEEKAGREGYGPLIPWFEGILTMVEENSLLPPEQVYVRSAEKIDIPGEGSFSLIICMFKAMNTFFKRIHRWQEFKIEAWFPEYSWFVVIACAFTTSQSAKAHKVLFQRIFAIVEADTGQQVQFRHIHGTGWDTIIADEHRGQA</sequence>